<dbReference type="Proteomes" id="UP001148838">
    <property type="component" value="Unassembled WGS sequence"/>
</dbReference>
<protein>
    <recommendedName>
        <fullName evidence="3">Reverse transcriptase domain-containing protein</fullName>
    </recommendedName>
</protein>
<sequence>MSPGSSTESYPAFAHIGLRENPEKTSTRINYVYLILTLNISKSLEKELITLTSFVSHAFPIHCGLKQGDALSPLLLHFALEYAIRKVQDKIQGLELNELHQLLVYVLK</sequence>
<organism evidence="1 2">
    <name type="scientific">Periplaneta americana</name>
    <name type="common">American cockroach</name>
    <name type="synonym">Blatta americana</name>
    <dbReference type="NCBI Taxonomy" id="6978"/>
    <lineage>
        <taxon>Eukaryota</taxon>
        <taxon>Metazoa</taxon>
        <taxon>Ecdysozoa</taxon>
        <taxon>Arthropoda</taxon>
        <taxon>Hexapoda</taxon>
        <taxon>Insecta</taxon>
        <taxon>Pterygota</taxon>
        <taxon>Neoptera</taxon>
        <taxon>Polyneoptera</taxon>
        <taxon>Dictyoptera</taxon>
        <taxon>Blattodea</taxon>
        <taxon>Blattoidea</taxon>
        <taxon>Blattidae</taxon>
        <taxon>Blattinae</taxon>
        <taxon>Periplaneta</taxon>
    </lineage>
</organism>
<reference evidence="1 2" key="1">
    <citation type="journal article" date="2022" name="Allergy">
        <title>Genome assembly and annotation of Periplaneta americana reveal a comprehensive cockroach allergen profile.</title>
        <authorList>
            <person name="Wang L."/>
            <person name="Xiong Q."/>
            <person name="Saelim N."/>
            <person name="Wang L."/>
            <person name="Nong W."/>
            <person name="Wan A.T."/>
            <person name="Shi M."/>
            <person name="Liu X."/>
            <person name="Cao Q."/>
            <person name="Hui J.H.L."/>
            <person name="Sookrung N."/>
            <person name="Leung T.F."/>
            <person name="Tungtrongchitr A."/>
            <person name="Tsui S.K.W."/>
        </authorList>
    </citation>
    <scope>NUCLEOTIDE SEQUENCE [LARGE SCALE GENOMIC DNA]</scope>
    <source>
        <strain evidence="1">PWHHKU_190912</strain>
    </source>
</reference>
<evidence type="ECO:0008006" key="3">
    <source>
        <dbReference type="Google" id="ProtNLM"/>
    </source>
</evidence>
<dbReference type="EMBL" id="JAJSOF020000031">
    <property type="protein sequence ID" value="KAJ4430949.1"/>
    <property type="molecule type" value="Genomic_DNA"/>
</dbReference>
<evidence type="ECO:0000313" key="1">
    <source>
        <dbReference type="EMBL" id="KAJ4430949.1"/>
    </source>
</evidence>
<keyword evidence="2" id="KW-1185">Reference proteome</keyword>
<name>A0ABQ8SA63_PERAM</name>
<evidence type="ECO:0000313" key="2">
    <source>
        <dbReference type="Proteomes" id="UP001148838"/>
    </source>
</evidence>
<accession>A0ABQ8SA63</accession>
<proteinExistence type="predicted"/>
<gene>
    <name evidence="1" type="ORF">ANN_19542</name>
</gene>
<comment type="caution">
    <text evidence="1">The sequence shown here is derived from an EMBL/GenBank/DDBJ whole genome shotgun (WGS) entry which is preliminary data.</text>
</comment>